<evidence type="ECO:0000256" key="1">
    <source>
        <dbReference type="SAM" id="MobiDB-lite"/>
    </source>
</evidence>
<evidence type="ECO:0000313" key="3">
    <source>
        <dbReference type="Proteomes" id="UP001162060"/>
    </source>
</evidence>
<feature type="region of interest" description="Disordered" evidence="1">
    <location>
        <begin position="1"/>
        <end position="20"/>
    </location>
</feature>
<feature type="compositionally biased region" description="Basic and acidic residues" evidence="1">
    <location>
        <begin position="1"/>
        <end position="10"/>
    </location>
</feature>
<reference evidence="2" key="1">
    <citation type="submission" date="2024-01" db="EMBL/GenBank/DDBJ databases">
        <authorList>
            <person name="Webb A."/>
        </authorList>
    </citation>
    <scope>NUCLEOTIDE SEQUENCE</scope>
    <source>
        <strain evidence="2">Pm1</strain>
    </source>
</reference>
<dbReference type="Proteomes" id="UP001162060">
    <property type="component" value="Unassembled WGS sequence"/>
</dbReference>
<proteinExistence type="predicted"/>
<organism evidence="2 3">
    <name type="scientific">Peronospora matthiolae</name>
    <dbReference type="NCBI Taxonomy" id="2874970"/>
    <lineage>
        <taxon>Eukaryota</taxon>
        <taxon>Sar</taxon>
        <taxon>Stramenopiles</taxon>
        <taxon>Oomycota</taxon>
        <taxon>Peronosporomycetes</taxon>
        <taxon>Peronosporales</taxon>
        <taxon>Peronosporaceae</taxon>
        <taxon>Peronospora</taxon>
    </lineage>
</organism>
<name>A0AAV1VHB1_9STRA</name>
<dbReference type="EMBL" id="CAKLBY020000344">
    <property type="protein sequence ID" value="CAK7946210.1"/>
    <property type="molecule type" value="Genomic_DNA"/>
</dbReference>
<dbReference type="AlphaFoldDB" id="A0AAV1VHB1"/>
<comment type="caution">
    <text evidence="2">The sequence shown here is derived from an EMBL/GenBank/DDBJ whole genome shotgun (WGS) entry which is preliminary data.</text>
</comment>
<accession>A0AAV1VHB1</accession>
<protein>
    <submittedName>
        <fullName evidence="2">Uncharacterized protein</fullName>
    </submittedName>
</protein>
<evidence type="ECO:0000313" key="2">
    <source>
        <dbReference type="EMBL" id="CAK7946210.1"/>
    </source>
</evidence>
<sequence length="41" mass="4584">MFPQPEERRGALHGPAQSSSLDDYFACHTKVLAVTRVVGRR</sequence>
<gene>
    <name evidence="2" type="ORF">PM001_LOCUS31360</name>
</gene>